<dbReference type="InterPro" id="IPR050553">
    <property type="entry name" value="Thioredoxin_ResA/DsbE_sf"/>
</dbReference>
<dbReference type="PANTHER" id="PTHR42852:SF17">
    <property type="entry name" value="THIOREDOXIN-LIKE PROTEIN HI_1115"/>
    <property type="match status" value="1"/>
</dbReference>
<dbReference type="Gene3D" id="3.40.30.10">
    <property type="entry name" value="Glutaredoxin"/>
    <property type="match status" value="1"/>
</dbReference>
<feature type="region of interest" description="Disordered" evidence="1">
    <location>
        <begin position="35"/>
        <end position="63"/>
    </location>
</feature>
<gene>
    <name evidence="4" type="ORF">FYJ45_28390</name>
</gene>
<feature type="domain" description="Thioredoxin" evidence="3">
    <location>
        <begin position="232"/>
        <end position="383"/>
    </location>
</feature>
<dbReference type="CDD" id="cd02966">
    <property type="entry name" value="TlpA_like_family"/>
    <property type="match status" value="1"/>
</dbReference>
<evidence type="ECO:0000256" key="1">
    <source>
        <dbReference type="SAM" id="MobiDB-lite"/>
    </source>
</evidence>
<dbReference type="PROSITE" id="PS51352">
    <property type="entry name" value="THIOREDOXIN_2"/>
    <property type="match status" value="1"/>
</dbReference>
<dbReference type="AlphaFoldDB" id="A0A6N7W9P3"/>
<dbReference type="Pfam" id="PF08534">
    <property type="entry name" value="Redoxin"/>
    <property type="match status" value="1"/>
</dbReference>
<dbReference type="InterPro" id="IPR013740">
    <property type="entry name" value="Redoxin"/>
</dbReference>
<dbReference type="InterPro" id="IPR036249">
    <property type="entry name" value="Thioredoxin-like_sf"/>
</dbReference>
<dbReference type="GeneID" id="86056902"/>
<feature type="signal peptide" evidence="2">
    <location>
        <begin position="1"/>
        <end position="29"/>
    </location>
</feature>
<dbReference type="PROSITE" id="PS51257">
    <property type="entry name" value="PROKAR_LIPOPROTEIN"/>
    <property type="match status" value="1"/>
</dbReference>
<dbReference type="PANTHER" id="PTHR42852">
    <property type="entry name" value="THIOL:DISULFIDE INTERCHANGE PROTEIN DSBE"/>
    <property type="match status" value="1"/>
</dbReference>
<dbReference type="RefSeq" id="WP_154468318.1">
    <property type="nucleotide sequence ID" value="NZ_VUMI01000098.1"/>
</dbReference>
<comment type="caution">
    <text evidence="4">The sequence shown here is derived from an EMBL/GenBank/DDBJ whole genome shotgun (WGS) entry which is preliminary data.</text>
</comment>
<feature type="compositionally biased region" description="Low complexity" evidence="1">
    <location>
        <begin position="47"/>
        <end position="59"/>
    </location>
</feature>
<protein>
    <submittedName>
        <fullName evidence="4">TlpA family protein disulfide reductase</fullName>
    </submittedName>
</protein>
<keyword evidence="5" id="KW-1185">Reference proteome</keyword>
<proteinExistence type="predicted"/>
<name>A0A6N7W9P3_9FIRM</name>
<dbReference type="EMBL" id="VUMI01000098">
    <property type="protein sequence ID" value="MSS91986.1"/>
    <property type="molecule type" value="Genomic_DNA"/>
</dbReference>
<dbReference type="InterPro" id="IPR013766">
    <property type="entry name" value="Thioredoxin_domain"/>
</dbReference>
<accession>A0A6N7W9P3</accession>
<evidence type="ECO:0000313" key="4">
    <source>
        <dbReference type="EMBL" id="MSS91986.1"/>
    </source>
</evidence>
<reference evidence="4 5" key="1">
    <citation type="submission" date="2019-08" db="EMBL/GenBank/DDBJ databases">
        <title>In-depth cultivation of the pig gut microbiome towards novel bacterial diversity and tailored functional studies.</title>
        <authorList>
            <person name="Wylensek D."/>
            <person name="Hitch T.C.A."/>
            <person name="Clavel T."/>
        </authorList>
    </citation>
    <scope>NUCLEOTIDE SEQUENCE [LARGE SCALE GENOMIC DNA]</scope>
    <source>
        <strain evidence="4 5">WCA-389-WT-23B</strain>
    </source>
</reference>
<evidence type="ECO:0000313" key="5">
    <source>
        <dbReference type="Proteomes" id="UP000436047"/>
    </source>
</evidence>
<dbReference type="GO" id="GO:0016491">
    <property type="term" value="F:oxidoreductase activity"/>
    <property type="evidence" value="ECO:0007669"/>
    <property type="project" value="InterPro"/>
</dbReference>
<feature type="chain" id="PRO_5038818616" evidence="2">
    <location>
        <begin position="30"/>
        <end position="389"/>
    </location>
</feature>
<evidence type="ECO:0000259" key="3">
    <source>
        <dbReference type="PROSITE" id="PS51352"/>
    </source>
</evidence>
<dbReference type="Proteomes" id="UP000436047">
    <property type="component" value="Unassembled WGS sequence"/>
</dbReference>
<dbReference type="SUPFAM" id="SSF52833">
    <property type="entry name" value="Thioredoxin-like"/>
    <property type="match status" value="1"/>
</dbReference>
<sequence length="389" mass="42311">MKQNIKNKKHLSRYLAAPLAVIILSLSLAGCGNNAGAPAKPPVSQEASDSADSANSSDKSGAENVAMSFKPAENGMLAKKQYDFPYMGLSAKLTDAILEKMKSYDITMIGSEEPAEDGTLGAATLSWYALTEEQKALEVTSLDSEKWLGSLSLIGTIGVYNSEYLSQIDKLSGCNDHKELGKSEDGKYTYMLSFTDSADSGYRKELEKSKITLTAMEPVNYSMGNGAFSEARVETNHVGSFSTTDVNGTSYTNDYFSQYDLTLVNAFTTWCSPCIGEMPDLEKFKQEMESRGIGMAAFALDTVSGDGEDNTSAIELSQQLIKKAGLTFPILKPDETALNGRLKGIDSFPESFFVDRNGNIVGDTYAGTRSFQEWKEIAEKELANLKNMN</sequence>
<organism evidence="4 5">
    <name type="scientific">Eisenbergiella porci</name>
    <dbReference type="NCBI Taxonomy" id="2652274"/>
    <lineage>
        <taxon>Bacteria</taxon>
        <taxon>Bacillati</taxon>
        <taxon>Bacillota</taxon>
        <taxon>Clostridia</taxon>
        <taxon>Lachnospirales</taxon>
        <taxon>Lachnospiraceae</taxon>
        <taxon>Eisenbergiella</taxon>
    </lineage>
</organism>
<evidence type="ECO:0000256" key="2">
    <source>
        <dbReference type="SAM" id="SignalP"/>
    </source>
</evidence>
<keyword evidence="2" id="KW-0732">Signal</keyword>